<dbReference type="Proteomes" id="UP000002729">
    <property type="component" value="Unassembled WGS sequence"/>
</dbReference>
<dbReference type="AlphaFoldDB" id="F0YFZ7"/>
<evidence type="ECO:0000313" key="1">
    <source>
        <dbReference type="EMBL" id="EGB06021.1"/>
    </source>
</evidence>
<dbReference type="KEGG" id="aaf:AURANDRAFT_66000"/>
<dbReference type="GeneID" id="20225599"/>
<keyword evidence="2" id="KW-1185">Reference proteome</keyword>
<reference evidence="1 2" key="1">
    <citation type="journal article" date="2011" name="Proc. Natl. Acad. Sci. U.S.A.">
        <title>Niche of harmful alga Aureococcus anophagefferens revealed through ecogenomics.</title>
        <authorList>
            <person name="Gobler C.J."/>
            <person name="Berry D.L."/>
            <person name="Dyhrman S.T."/>
            <person name="Wilhelm S.W."/>
            <person name="Salamov A."/>
            <person name="Lobanov A.V."/>
            <person name="Zhang Y."/>
            <person name="Collier J.L."/>
            <person name="Wurch L.L."/>
            <person name="Kustka A.B."/>
            <person name="Dill B.D."/>
            <person name="Shah M."/>
            <person name="VerBerkmoes N.C."/>
            <person name="Kuo A."/>
            <person name="Terry A."/>
            <person name="Pangilinan J."/>
            <person name="Lindquist E.A."/>
            <person name="Lucas S."/>
            <person name="Paulsen I.T."/>
            <person name="Hattenrath-Lehmann T.K."/>
            <person name="Talmage S.C."/>
            <person name="Walker E.A."/>
            <person name="Koch F."/>
            <person name="Burson A.M."/>
            <person name="Marcoval M.A."/>
            <person name="Tang Y.Z."/>
            <person name="Lecleir G.R."/>
            <person name="Coyne K.J."/>
            <person name="Berg G.M."/>
            <person name="Bertrand E.M."/>
            <person name="Saito M.A."/>
            <person name="Gladyshev V.N."/>
            <person name="Grigoriev I.V."/>
        </authorList>
    </citation>
    <scope>NUCLEOTIDE SEQUENCE [LARGE SCALE GENOMIC DNA]</scope>
    <source>
        <strain evidence="2">CCMP 1984</strain>
    </source>
</reference>
<evidence type="ECO:0000313" key="2">
    <source>
        <dbReference type="Proteomes" id="UP000002729"/>
    </source>
</evidence>
<protein>
    <submittedName>
        <fullName evidence="1">Uncharacterized protein</fullName>
    </submittedName>
</protein>
<gene>
    <name evidence="1" type="ORF">AURANDRAFT_66000</name>
</gene>
<organism evidence="2">
    <name type="scientific">Aureococcus anophagefferens</name>
    <name type="common">Harmful bloom alga</name>
    <dbReference type="NCBI Taxonomy" id="44056"/>
    <lineage>
        <taxon>Eukaryota</taxon>
        <taxon>Sar</taxon>
        <taxon>Stramenopiles</taxon>
        <taxon>Ochrophyta</taxon>
        <taxon>Pelagophyceae</taxon>
        <taxon>Pelagomonadales</taxon>
        <taxon>Pelagomonadaceae</taxon>
        <taxon>Aureococcus</taxon>
    </lineage>
</organism>
<name>F0YFZ7_AURAN</name>
<dbReference type="RefSeq" id="XP_009039278.1">
    <property type="nucleotide sequence ID" value="XM_009041030.1"/>
</dbReference>
<dbReference type="EMBL" id="GL833137">
    <property type="protein sequence ID" value="EGB06021.1"/>
    <property type="molecule type" value="Genomic_DNA"/>
</dbReference>
<proteinExistence type="predicted"/>
<sequence>MAPRRVPRYVRGAAAKVPAWTFGEDWARHHFPGKWRQHMVSGTFVRMLEPEWGLFVWDDPEDAPSELRTLLKHVVWQDDDAEEDACYFDFKDVHVLHNARQAQYQGIEKIIEGLARGLDQLPRDLVRKVDLNVTAVEEFDMIFASAQASRSETKVRNPGAVKTYAGELDVDRRTVSFNFETLKQWAAFVGVEGAVIANHTYKPDLAAGMIPAAMLKQGFTDATEGWTALIDEGLTPLAASRAVSNASTVLESQTARALAENMWDVTVYLLDTLMLGDTKFYYAMVPDGYATFPAADVKTLFGIKLAGHYGYLPANLVHWGKGCKVVTAFMTYTTVRATGVPLRGVPRDGCAIKFRPTLLARASGLVLN</sequence>
<dbReference type="InParanoid" id="F0YFZ7"/>
<accession>F0YFZ7</accession>